<reference evidence="2" key="1">
    <citation type="journal article" date="2023" name="G3 (Bethesda)">
        <title>Genome assembly and association tests identify interacting loci associated with vigor, precocity, and sex in interspecific pistachio rootstocks.</title>
        <authorList>
            <person name="Palmer W."/>
            <person name="Jacygrad E."/>
            <person name="Sagayaradj S."/>
            <person name="Cavanaugh K."/>
            <person name="Han R."/>
            <person name="Bertier L."/>
            <person name="Beede B."/>
            <person name="Kafkas S."/>
            <person name="Golino D."/>
            <person name="Preece J."/>
            <person name="Michelmore R."/>
        </authorList>
    </citation>
    <scope>NUCLEOTIDE SEQUENCE [LARGE SCALE GENOMIC DNA]</scope>
</reference>
<accession>A0ACC1C770</accession>
<protein>
    <submittedName>
        <fullName evidence="1">Uncharacterized protein</fullName>
    </submittedName>
</protein>
<evidence type="ECO:0000313" key="2">
    <source>
        <dbReference type="Proteomes" id="UP001164250"/>
    </source>
</evidence>
<proteinExistence type="predicted"/>
<name>A0ACC1C770_9ROSI</name>
<dbReference type="Proteomes" id="UP001164250">
    <property type="component" value="Chromosome 1"/>
</dbReference>
<comment type="caution">
    <text evidence="1">The sequence shown here is derived from an EMBL/GenBank/DDBJ whole genome shotgun (WGS) entry which is preliminary data.</text>
</comment>
<evidence type="ECO:0000313" key="1">
    <source>
        <dbReference type="EMBL" id="KAJ0111372.1"/>
    </source>
</evidence>
<gene>
    <name evidence="1" type="ORF">Patl1_00424</name>
</gene>
<organism evidence="1 2">
    <name type="scientific">Pistacia atlantica</name>
    <dbReference type="NCBI Taxonomy" id="434234"/>
    <lineage>
        <taxon>Eukaryota</taxon>
        <taxon>Viridiplantae</taxon>
        <taxon>Streptophyta</taxon>
        <taxon>Embryophyta</taxon>
        <taxon>Tracheophyta</taxon>
        <taxon>Spermatophyta</taxon>
        <taxon>Magnoliopsida</taxon>
        <taxon>eudicotyledons</taxon>
        <taxon>Gunneridae</taxon>
        <taxon>Pentapetalae</taxon>
        <taxon>rosids</taxon>
        <taxon>malvids</taxon>
        <taxon>Sapindales</taxon>
        <taxon>Anacardiaceae</taxon>
        <taxon>Pistacia</taxon>
    </lineage>
</organism>
<keyword evidence="2" id="KW-1185">Reference proteome</keyword>
<sequence>MVSRQVKMAVHHQNVTTNTIQMTHQLLHYQLGWFNRKSRCLNNITITANGRSVVAMVVDECDSTMGCDSDHDYQPPYDDNIVDASRAVWKALGIPSDQWGGMDIRWTDA</sequence>
<dbReference type="EMBL" id="CM047897">
    <property type="protein sequence ID" value="KAJ0111372.1"/>
    <property type="molecule type" value="Genomic_DNA"/>
</dbReference>